<gene>
    <name evidence="1" type="ORF">VTK73DRAFT_3516</name>
</gene>
<evidence type="ECO:0000313" key="1">
    <source>
        <dbReference type="EMBL" id="KAL1841281.1"/>
    </source>
</evidence>
<keyword evidence="2" id="KW-1185">Reference proteome</keyword>
<reference evidence="1 2" key="1">
    <citation type="journal article" date="2024" name="Commun. Biol.">
        <title>Comparative genomic analysis of thermophilic fungi reveals convergent evolutionary adaptations and gene losses.</title>
        <authorList>
            <person name="Steindorff A.S."/>
            <person name="Aguilar-Pontes M.V."/>
            <person name="Robinson A.J."/>
            <person name="Andreopoulos B."/>
            <person name="LaButti K."/>
            <person name="Kuo A."/>
            <person name="Mondo S."/>
            <person name="Riley R."/>
            <person name="Otillar R."/>
            <person name="Haridas S."/>
            <person name="Lipzen A."/>
            <person name="Grimwood J."/>
            <person name="Schmutz J."/>
            <person name="Clum A."/>
            <person name="Reid I.D."/>
            <person name="Moisan M.C."/>
            <person name="Butler G."/>
            <person name="Nguyen T.T.M."/>
            <person name="Dewar K."/>
            <person name="Conant G."/>
            <person name="Drula E."/>
            <person name="Henrissat B."/>
            <person name="Hansel C."/>
            <person name="Singer S."/>
            <person name="Hutchinson M.I."/>
            <person name="de Vries R.P."/>
            <person name="Natvig D.O."/>
            <person name="Powell A.J."/>
            <person name="Tsang A."/>
            <person name="Grigoriev I.V."/>
        </authorList>
    </citation>
    <scope>NUCLEOTIDE SEQUENCE [LARGE SCALE GENOMIC DNA]</scope>
    <source>
        <strain evidence="1 2">ATCC 24622</strain>
    </source>
</reference>
<proteinExistence type="predicted"/>
<organism evidence="1 2">
    <name type="scientific">Phialemonium thermophilum</name>
    <dbReference type="NCBI Taxonomy" id="223376"/>
    <lineage>
        <taxon>Eukaryota</taxon>
        <taxon>Fungi</taxon>
        <taxon>Dikarya</taxon>
        <taxon>Ascomycota</taxon>
        <taxon>Pezizomycotina</taxon>
        <taxon>Sordariomycetes</taxon>
        <taxon>Sordariomycetidae</taxon>
        <taxon>Cephalothecales</taxon>
        <taxon>Cephalothecaceae</taxon>
        <taxon>Phialemonium</taxon>
    </lineage>
</organism>
<dbReference type="EMBL" id="JAZHXJ010002094">
    <property type="protein sequence ID" value="KAL1841281.1"/>
    <property type="molecule type" value="Genomic_DNA"/>
</dbReference>
<evidence type="ECO:0008006" key="3">
    <source>
        <dbReference type="Google" id="ProtNLM"/>
    </source>
</evidence>
<dbReference type="Proteomes" id="UP001586593">
    <property type="component" value="Unassembled WGS sequence"/>
</dbReference>
<protein>
    <recommendedName>
        <fullName evidence="3">Secreted protein</fullName>
    </recommendedName>
</protein>
<sequence>MICVATSVLPVPGGPTTTVSPGCVPETMASICVGVKRTRFRLGASTGAGSASRLRFLDGLAGASCAGGGSTVSRTYGGPKLPEASSPGSMILPGSASTRCCQSRNVSRNTSCSHGASGRSESARLRIDSRTGLKLFSRPLLRTRRLIPSYTLRFEASPPPLSSW</sequence>
<evidence type="ECO:0000313" key="2">
    <source>
        <dbReference type="Proteomes" id="UP001586593"/>
    </source>
</evidence>
<comment type="caution">
    <text evidence="1">The sequence shown here is derived from an EMBL/GenBank/DDBJ whole genome shotgun (WGS) entry which is preliminary data.</text>
</comment>
<name>A0ABR3VHP0_9PEZI</name>
<accession>A0ABR3VHP0</accession>